<dbReference type="Pfam" id="PF25579">
    <property type="entry name" value="TPR_TRIP12_N"/>
    <property type="match status" value="1"/>
</dbReference>
<proteinExistence type="inferred from homology"/>
<dbReference type="STRING" id="56484.A0A1Y2FBN1"/>
<evidence type="ECO:0000313" key="10">
    <source>
        <dbReference type="Proteomes" id="UP000193685"/>
    </source>
</evidence>
<evidence type="ECO:0000313" key="9">
    <source>
        <dbReference type="EMBL" id="ORY81328.1"/>
    </source>
</evidence>
<dbReference type="Pfam" id="PF17187">
    <property type="entry name" value="Svf1_C"/>
    <property type="match status" value="1"/>
</dbReference>
<feature type="active site" description="Glycyl thioester intermediate" evidence="6">
    <location>
        <position position="1803"/>
    </location>
</feature>
<dbReference type="EC" id="2.3.2.26" evidence="3"/>
<dbReference type="OMA" id="FFTIHAQ"/>
<comment type="similarity">
    <text evidence="2">Belongs to the UPL family. K-HECT subfamily.</text>
</comment>
<dbReference type="EMBL" id="MCFI01000011">
    <property type="protein sequence ID" value="ORY81328.1"/>
    <property type="molecule type" value="Genomic_DNA"/>
</dbReference>
<dbReference type="InterPro" id="IPR045322">
    <property type="entry name" value="HECTD1/TRIP12-like"/>
</dbReference>
<dbReference type="Pfam" id="PF00632">
    <property type="entry name" value="HECT"/>
    <property type="match status" value="1"/>
</dbReference>
<keyword evidence="10" id="KW-1185">Reference proteome</keyword>
<evidence type="ECO:0000256" key="4">
    <source>
        <dbReference type="ARBA" id="ARBA00022679"/>
    </source>
</evidence>
<feature type="compositionally biased region" description="Polar residues" evidence="7">
    <location>
        <begin position="394"/>
        <end position="406"/>
    </location>
</feature>
<dbReference type="InterPro" id="IPR057948">
    <property type="entry name" value="TPR_TRIP12_N"/>
</dbReference>
<evidence type="ECO:0000256" key="5">
    <source>
        <dbReference type="ARBA" id="ARBA00022786"/>
    </source>
</evidence>
<protein>
    <recommendedName>
        <fullName evidence="3">HECT-type E3 ubiquitin transferase</fullName>
        <ecNumber evidence="3">2.3.2.26</ecNumber>
    </recommendedName>
</protein>
<evidence type="ECO:0000256" key="7">
    <source>
        <dbReference type="SAM" id="MobiDB-lite"/>
    </source>
</evidence>
<evidence type="ECO:0000256" key="1">
    <source>
        <dbReference type="ARBA" id="ARBA00000885"/>
    </source>
</evidence>
<feature type="compositionally biased region" description="Low complexity" evidence="7">
    <location>
        <begin position="1252"/>
        <end position="1264"/>
    </location>
</feature>
<dbReference type="GO" id="GO:0006979">
    <property type="term" value="P:response to oxidative stress"/>
    <property type="evidence" value="ECO:0007669"/>
    <property type="project" value="InterPro"/>
</dbReference>
<dbReference type="PANTHER" id="PTHR45670:SF1">
    <property type="entry name" value="E3 UBIQUITIN-PROTEIN LIGASE HECTD1"/>
    <property type="match status" value="1"/>
</dbReference>
<feature type="region of interest" description="Disordered" evidence="7">
    <location>
        <begin position="1244"/>
        <end position="1264"/>
    </location>
</feature>
<dbReference type="Proteomes" id="UP000193685">
    <property type="component" value="Unassembled WGS sequence"/>
</dbReference>
<comment type="caution">
    <text evidence="9">The sequence shown here is derived from an EMBL/GenBank/DDBJ whole genome shotgun (WGS) entry which is preliminary data.</text>
</comment>
<gene>
    <name evidence="9" type="ORF">BCR37DRAFT_393208</name>
</gene>
<dbReference type="GO" id="GO:0043161">
    <property type="term" value="P:proteasome-mediated ubiquitin-dependent protein catabolic process"/>
    <property type="evidence" value="ECO:0007669"/>
    <property type="project" value="TreeGrafter"/>
</dbReference>
<dbReference type="InterPro" id="IPR016024">
    <property type="entry name" value="ARM-type_fold"/>
</dbReference>
<dbReference type="SUPFAM" id="SSF159245">
    <property type="entry name" value="AttH-like"/>
    <property type="match status" value="1"/>
</dbReference>
<dbReference type="Gene3D" id="1.25.10.10">
    <property type="entry name" value="Leucine-rich Repeat Variant"/>
    <property type="match status" value="1"/>
</dbReference>
<sequence length="1836" mass="201045">MSWSSWLQSGVAAITGSQEPVYGEEAIHSICATVTPETAYTELDASDYAWIAPEWGSNVETQTFYIAADSGHVCFAQIIHSNPTGLAYTAQFTCRVFDPSNPQANIWTSTTLEDWNTKDDACRSFKAKGVSVMLNEDNTAYTLKITVNPQTIVNFTMTRVSPGFKIGADGATLFGPDKAKPWGSMKHLFWPRCKVEGVILVNGAPVDVKGRGLFIHALQGMKPHHAARKWNFCNFQGKDLSATMMEFTTPESYGNTTINVGGLAKEGVVLAATIDNEVRHNATKLDEETGWQQPTEMVFSWRGVETAEHSEARRPVTAHLSLQSETLLERVDVLAEIPPWLKKVVHGVSGTRPFIYQYAKPATLEVQIGDEKVTDEEPSTPRVLRSQTAAAAASNTPVAQEVQAATHQDKPSASEPAAEPMSESKRRSSRKHSNRHDELLELEQSAGASSAQPDEVYEEEYEEHYDEEDDRYDEDEEAEAHFMQSARGLTLNAMAGLFSGQAGQFKNCLQQLKAQDPSIQLIALSELANILSMSTEDSLAGFFQIDAFVSELVKIMKGPDAFGEENSELMLLACRCLANLMEALPPATANVAYGNAVPVLCQKLLEIQYIDLAEQALSTLEKISKDYPSAVVKEGGLAACLTYLDFFSTSVQRTAVNTAANCAKGVSAESFGIVRDVIPTLQTVIAGSDAKVVEAGCLCLTRLIESFQHNTKHLEELLEPSLTQTILAILDPMNATGSTLSEHTQTRFLHVLALGAKASQLLAARLISSGLISTLYQLLTSLDVPDTVEGLVENSVVVLQALIHHPREQIAAILSLISAILPGLPSEEYYIGLMAPQRSANDNRAELFERECPEQYERFARIVLPTLLDMYNATVNAALRRTCLLALLKLVSNLKPEVMARVVHNVPLAVFIAGLLGSADENLILAGIRLSNLLLQRLASIYANKLAVEGCVDAIEALQSQYANLPETKSMPIKPPAERRHTHEDDEDQEDIHDDDLDDVDEMDDDEDMSEESDVQQPESHMIYSAASDFLKQYKSVDGGDATRESTLATLSDLAERLKSTDIETALKDFGDMLAKQPVSSYYLEKSGILGALLTALTNDSSVQNRRLFAKHFSSATLLVSKLQQLLSRAEKFEVATSSAGDERRSASILAKQLKLKLVAGDDIPRPFRMLMVSIHAIATFKALDDYLRPRIAVAKPSNNSGVAALAQLTSASAAAGPIGETSVDEDEAAVSVEVSGGKAIAKTADGEKIATPRTSTPDTSTPRKQALSYSAALQASPKDWHLQFEVDGQIVAHDTTIYGGVSQPDRNLQRIYEVKFRKVAGPAPAPVQVSEERSLGLPASVQNDSAAPILELLKVLHDMETLPPASFVNTKLTAKLNRQLEEPLIVASSCLPPWSLDLPRHFPFLFPFETRYLFLQSTSFGYSRSMSRWQSQAKSDDDTRPFLGRLQRQKVRISRPRLLESAIKVMELYGASPSVLEVEYFDEVGTGLGPTLEFYSSVSLELSKNRLHLWRADDEEAEYAFSTAGLFPAPLPSCNEEKTKVTLALFKMLGTFVARSMLDSRMIDLALSPMLFKVDFTPTWEDVAQVDPALGKSLALLAQFADAYQAVLDADMTDSQRGKAVRAITFENCTVEDLGLDFAYPGNPEVELMPGGSQVEVTIHNVADYVTKVTDATLGSGVARQIAAFRKGFSAVFPYSALRAFTPLELSMLFGSGEEDWSAETLADNIKADHGYTMDSKTIQNLISVLSQLDKIDRRAFLQFITGSPKLPIGGFKALTPQFTIVCRPHEAPMTADDYLPSVMTCVNYLKMPDYSSREVLQTKLVLAMREGSGSFHLS</sequence>
<accession>A0A1Y2FBN1</accession>
<feature type="domain" description="HECT" evidence="8">
    <location>
        <begin position="1490"/>
        <end position="1836"/>
    </location>
</feature>
<dbReference type="SMART" id="SM00119">
    <property type="entry name" value="HECTc"/>
    <property type="match status" value="1"/>
</dbReference>
<evidence type="ECO:0000256" key="3">
    <source>
        <dbReference type="ARBA" id="ARBA00012485"/>
    </source>
</evidence>
<dbReference type="RefSeq" id="XP_040724704.1">
    <property type="nucleotide sequence ID" value="XM_040871272.1"/>
</dbReference>
<dbReference type="InterPro" id="IPR035983">
    <property type="entry name" value="Hect_E3_ubiquitin_ligase"/>
</dbReference>
<feature type="region of interest" description="Disordered" evidence="7">
    <location>
        <begin position="966"/>
        <end position="1020"/>
    </location>
</feature>
<dbReference type="Gene3D" id="3.30.2410.10">
    <property type="entry name" value="Hect, E3 ligase catalytic domain"/>
    <property type="match status" value="1"/>
</dbReference>
<dbReference type="GeneID" id="63787871"/>
<name>A0A1Y2FBN1_PROLT</name>
<dbReference type="Gene3D" id="3.90.1750.10">
    <property type="entry name" value="Hect, E3 ligase catalytic domains"/>
    <property type="match status" value="1"/>
</dbReference>
<dbReference type="GO" id="GO:0061630">
    <property type="term" value="F:ubiquitin protein ligase activity"/>
    <property type="evidence" value="ECO:0007669"/>
    <property type="project" value="UniProtKB-EC"/>
</dbReference>
<keyword evidence="4" id="KW-0808">Transferase</keyword>
<dbReference type="PANTHER" id="PTHR45670">
    <property type="entry name" value="E3 UBIQUITIN-PROTEIN LIGASE TRIP12"/>
    <property type="match status" value="1"/>
</dbReference>
<comment type="catalytic activity">
    <reaction evidence="1">
        <text>S-ubiquitinyl-[E2 ubiquitin-conjugating enzyme]-L-cysteine + [acceptor protein]-L-lysine = [E2 ubiquitin-conjugating enzyme]-L-cysteine + N(6)-ubiquitinyl-[acceptor protein]-L-lysine.</text>
        <dbReference type="EC" id="2.3.2.26"/>
    </reaction>
</comment>
<dbReference type="CDD" id="cd00078">
    <property type="entry name" value="HECTc"/>
    <property type="match status" value="1"/>
</dbReference>
<evidence type="ECO:0000256" key="6">
    <source>
        <dbReference type="PROSITE-ProRule" id="PRU00104"/>
    </source>
</evidence>
<organism evidence="9 10">
    <name type="scientific">Protomyces lactucae-debilis</name>
    <dbReference type="NCBI Taxonomy" id="2754530"/>
    <lineage>
        <taxon>Eukaryota</taxon>
        <taxon>Fungi</taxon>
        <taxon>Dikarya</taxon>
        <taxon>Ascomycota</taxon>
        <taxon>Taphrinomycotina</taxon>
        <taxon>Taphrinomycetes</taxon>
        <taxon>Taphrinales</taxon>
        <taxon>Protomycetaceae</taxon>
        <taxon>Protomyces</taxon>
    </lineage>
</organism>
<evidence type="ECO:0000259" key="8">
    <source>
        <dbReference type="PROSITE" id="PS50237"/>
    </source>
</evidence>
<dbReference type="InterPro" id="IPR013931">
    <property type="entry name" value="Svf1-like_N"/>
</dbReference>
<dbReference type="SUPFAM" id="SSF48371">
    <property type="entry name" value="ARM repeat"/>
    <property type="match status" value="2"/>
</dbReference>
<reference evidence="9 10" key="1">
    <citation type="submission" date="2016-07" db="EMBL/GenBank/DDBJ databases">
        <title>Pervasive Adenine N6-methylation of Active Genes in Fungi.</title>
        <authorList>
            <consortium name="DOE Joint Genome Institute"/>
            <person name="Mondo S.J."/>
            <person name="Dannebaum R.O."/>
            <person name="Kuo R.C."/>
            <person name="Labutti K."/>
            <person name="Haridas S."/>
            <person name="Kuo A."/>
            <person name="Salamov A."/>
            <person name="Ahrendt S.R."/>
            <person name="Lipzen A."/>
            <person name="Sullivan W."/>
            <person name="Andreopoulos W.B."/>
            <person name="Clum A."/>
            <person name="Lindquist E."/>
            <person name="Daum C."/>
            <person name="Ramamoorthy G.K."/>
            <person name="Gryganskyi A."/>
            <person name="Culley D."/>
            <person name="Magnuson J.K."/>
            <person name="James T.Y."/>
            <person name="O'Malley M.A."/>
            <person name="Stajich J.E."/>
            <person name="Spatafora J.W."/>
            <person name="Visel A."/>
            <person name="Grigoriev I.V."/>
        </authorList>
    </citation>
    <scope>NUCLEOTIDE SEQUENCE [LARGE SCALE GENOMIC DNA]</scope>
    <source>
        <strain evidence="9 10">12-1054</strain>
    </source>
</reference>
<evidence type="ECO:0000256" key="2">
    <source>
        <dbReference type="ARBA" id="ARBA00006331"/>
    </source>
</evidence>
<keyword evidence="5 6" id="KW-0833">Ubl conjugation pathway</keyword>
<feature type="compositionally biased region" description="Acidic residues" evidence="7">
    <location>
        <begin position="985"/>
        <end position="1014"/>
    </location>
</feature>
<dbReference type="InterPro" id="IPR033394">
    <property type="entry name" value="Svf1-like_C"/>
</dbReference>
<dbReference type="SUPFAM" id="SSF56204">
    <property type="entry name" value="Hect, E3 ligase catalytic domain"/>
    <property type="match status" value="1"/>
</dbReference>
<dbReference type="PROSITE" id="PS50237">
    <property type="entry name" value="HECT"/>
    <property type="match status" value="1"/>
</dbReference>
<feature type="compositionally biased region" description="Acidic residues" evidence="7">
    <location>
        <begin position="455"/>
        <end position="477"/>
    </location>
</feature>
<dbReference type="OrthoDB" id="423283at2759"/>
<feature type="region of interest" description="Disordered" evidence="7">
    <location>
        <begin position="369"/>
        <end position="477"/>
    </location>
</feature>
<dbReference type="InterPro" id="IPR011989">
    <property type="entry name" value="ARM-like"/>
</dbReference>
<dbReference type="Pfam" id="PF08622">
    <property type="entry name" value="Svf1"/>
    <property type="match status" value="1"/>
</dbReference>
<dbReference type="InterPro" id="IPR000569">
    <property type="entry name" value="HECT_dom"/>
</dbReference>
<dbReference type="GO" id="GO:0000209">
    <property type="term" value="P:protein polyubiquitination"/>
    <property type="evidence" value="ECO:0007669"/>
    <property type="project" value="TreeGrafter"/>
</dbReference>
<dbReference type="GO" id="GO:0016607">
    <property type="term" value="C:nuclear speck"/>
    <property type="evidence" value="ECO:0007669"/>
    <property type="project" value="TreeGrafter"/>
</dbReference>